<feature type="transmembrane region" description="Helical" evidence="8">
    <location>
        <begin position="63"/>
        <end position="83"/>
    </location>
</feature>
<feature type="transmembrane region" description="Helical" evidence="8">
    <location>
        <begin position="397"/>
        <end position="415"/>
    </location>
</feature>
<keyword evidence="4 8" id="KW-0812">Transmembrane</keyword>
<dbReference type="SUPFAM" id="SSF103473">
    <property type="entry name" value="MFS general substrate transporter"/>
    <property type="match status" value="1"/>
</dbReference>
<evidence type="ECO:0000256" key="2">
    <source>
        <dbReference type="ARBA" id="ARBA00022448"/>
    </source>
</evidence>
<dbReference type="InterPro" id="IPR036259">
    <property type="entry name" value="MFS_trans_sf"/>
</dbReference>
<comment type="subcellular location">
    <subcellularLocation>
        <location evidence="1">Cell membrane</location>
        <topology evidence="1">Multi-pass membrane protein</topology>
    </subcellularLocation>
</comment>
<organism evidence="9">
    <name type="scientific">Streptantibioticus silvisoli</name>
    <dbReference type="NCBI Taxonomy" id="2705255"/>
    <lineage>
        <taxon>Bacteria</taxon>
        <taxon>Bacillati</taxon>
        <taxon>Actinomycetota</taxon>
        <taxon>Actinomycetes</taxon>
        <taxon>Kitasatosporales</taxon>
        <taxon>Streptomycetaceae</taxon>
        <taxon>Streptantibioticus</taxon>
    </lineage>
</organism>
<dbReference type="AlphaFoldDB" id="A0AA90KBG8"/>
<feature type="transmembrane region" description="Helical" evidence="8">
    <location>
        <begin position="306"/>
        <end position="325"/>
    </location>
</feature>
<feature type="transmembrane region" description="Helical" evidence="8">
    <location>
        <begin position="30"/>
        <end position="57"/>
    </location>
</feature>
<feature type="transmembrane region" description="Helical" evidence="8">
    <location>
        <begin position="331"/>
        <end position="350"/>
    </location>
</feature>
<dbReference type="RefSeq" id="WP_271324579.1">
    <property type="nucleotide sequence ID" value="NZ_JABXJJ020000049.1"/>
</dbReference>
<proteinExistence type="predicted"/>
<feature type="transmembrane region" description="Helical" evidence="8">
    <location>
        <begin position="122"/>
        <end position="142"/>
    </location>
</feature>
<dbReference type="PANTHER" id="PTHR23513:SF6">
    <property type="entry name" value="MAJOR FACILITATOR SUPERFAMILY ASSOCIATED DOMAIN-CONTAINING PROTEIN"/>
    <property type="match status" value="1"/>
</dbReference>
<evidence type="ECO:0000256" key="3">
    <source>
        <dbReference type="ARBA" id="ARBA00022475"/>
    </source>
</evidence>
<evidence type="ECO:0000313" key="9">
    <source>
        <dbReference type="EMBL" id="MDI5973648.1"/>
    </source>
</evidence>
<protein>
    <submittedName>
        <fullName evidence="9">MFS transporter</fullName>
    </submittedName>
</protein>
<keyword evidence="5 8" id="KW-1133">Transmembrane helix</keyword>
<evidence type="ECO:0000256" key="8">
    <source>
        <dbReference type="SAM" id="Phobius"/>
    </source>
</evidence>
<name>A0AA90KBG8_9ACTN</name>
<dbReference type="Pfam" id="PF05977">
    <property type="entry name" value="MFS_3"/>
    <property type="match status" value="1"/>
</dbReference>
<dbReference type="EMBL" id="JABXJJ020000049">
    <property type="protein sequence ID" value="MDI5973648.1"/>
    <property type="molecule type" value="Genomic_DNA"/>
</dbReference>
<sequence>MASDGTTAAAPPATPPGTPPASLWRHRPFLALWAGQAVSETGSAVSTLVLPLLAVAVLHATTFQVAALEALGTVPFLLLALPAGVIADRVRKRRLMLGCDLARLLFTASLPAVAWWGHVTLVQLFAVAAGIGVLTVFFDVAYQSCLPALVAPGQLMDANGKLATTEALARFAGPPLGGALTGLFGAARAVTADALSYAASAAALLLMRLPEPRTAAAADRPGFRAAMGEGLTYLARHPILRKVVACTTTANFFGGGVSAVTVVFLVRVLGASPGTVGAVLGLASLGGVAGGLLAGPLTRRIGSARIIWLSILLPAPLTLLVPLAFHGPGVLLYAAGSAVYSAAGVVYNTAQVSYRQRVCPPALLGRLNASVRWFAWGALPLGALAAGSLAGTLGVRGTLWICVPGTALSGLWVLASPLRRMRDVPQGV</sequence>
<dbReference type="PANTHER" id="PTHR23513">
    <property type="entry name" value="INTEGRAL MEMBRANE EFFLUX PROTEIN-RELATED"/>
    <property type="match status" value="1"/>
</dbReference>
<accession>A0AA90KBG8</accession>
<evidence type="ECO:0000256" key="5">
    <source>
        <dbReference type="ARBA" id="ARBA00022989"/>
    </source>
</evidence>
<keyword evidence="2" id="KW-0813">Transport</keyword>
<dbReference type="Gene3D" id="1.20.1250.20">
    <property type="entry name" value="MFS general substrate transporter like domains"/>
    <property type="match status" value="1"/>
</dbReference>
<evidence type="ECO:0000256" key="4">
    <source>
        <dbReference type="ARBA" id="ARBA00022692"/>
    </source>
</evidence>
<dbReference type="GO" id="GO:0005886">
    <property type="term" value="C:plasma membrane"/>
    <property type="evidence" value="ECO:0007669"/>
    <property type="project" value="UniProtKB-SubCell"/>
</dbReference>
<dbReference type="CDD" id="cd06173">
    <property type="entry name" value="MFS_MefA_like"/>
    <property type="match status" value="1"/>
</dbReference>
<feature type="transmembrane region" description="Helical" evidence="8">
    <location>
        <begin position="371"/>
        <end position="391"/>
    </location>
</feature>
<keyword evidence="3" id="KW-1003">Cell membrane</keyword>
<feature type="compositionally biased region" description="Low complexity" evidence="7">
    <location>
        <begin position="1"/>
        <end position="11"/>
    </location>
</feature>
<evidence type="ECO:0000256" key="7">
    <source>
        <dbReference type="SAM" id="MobiDB-lite"/>
    </source>
</evidence>
<evidence type="ECO:0000256" key="1">
    <source>
        <dbReference type="ARBA" id="ARBA00004651"/>
    </source>
</evidence>
<keyword evidence="6 8" id="KW-0472">Membrane</keyword>
<dbReference type="InterPro" id="IPR010290">
    <property type="entry name" value="TM_effector"/>
</dbReference>
<feature type="transmembrane region" description="Helical" evidence="8">
    <location>
        <begin position="243"/>
        <end position="269"/>
    </location>
</feature>
<feature type="region of interest" description="Disordered" evidence="7">
    <location>
        <begin position="1"/>
        <end position="20"/>
    </location>
</feature>
<reference evidence="9" key="1">
    <citation type="submission" date="2023-05" db="EMBL/GenBank/DDBJ databases">
        <title>Streptantibioticus silvisoli sp. nov., acidotolerant actinomycetes 1 from pine litter.</title>
        <authorList>
            <person name="Swiecimska M."/>
            <person name="Golinska P."/>
            <person name="Sangal V."/>
            <person name="Wachnowicz B."/>
            <person name="Goodfellow M."/>
        </authorList>
    </citation>
    <scope>NUCLEOTIDE SEQUENCE</scope>
    <source>
        <strain evidence="9">SL13</strain>
    </source>
</reference>
<gene>
    <name evidence="9" type="ORF">POF50_030645</name>
</gene>
<comment type="caution">
    <text evidence="9">The sequence shown here is derived from an EMBL/GenBank/DDBJ whole genome shotgun (WGS) entry which is preliminary data.</text>
</comment>
<evidence type="ECO:0000256" key="6">
    <source>
        <dbReference type="ARBA" id="ARBA00023136"/>
    </source>
</evidence>
<feature type="transmembrane region" description="Helical" evidence="8">
    <location>
        <begin position="275"/>
        <end position="294"/>
    </location>
</feature>